<dbReference type="AlphaFoldDB" id="A0A699KJE8"/>
<feature type="non-terminal residue" evidence="2">
    <location>
        <position position="1"/>
    </location>
</feature>
<dbReference type="EMBL" id="BKCJ010526553">
    <property type="protein sequence ID" value="GFA97985.1"/>
    <property type="molecule type" value="Genomic_DNA"/>
</dbReference>
<feature type="region of interest" description="Disordered" evidence="1">
    <location>
        <begin position="1"/>
        <end position="114"/>
    </location>
</feature>
<feature type="non-terminal residue" evidence="2">
    <location>
        <position position="178"/>
    </location>
</feature>
<proteinExistence type="predicted"/>
<feature type="compositionally biased region" description="Acidic residues" evidence="1">
    <location>
        <begin position="79"/>
        <end position="112"/>
    </location>
</feature>
<comment type="caution">
    <text evidence="2">The sequence shown here is derived from an EMBL/GenBank/DDBJ whole genome shotgun (WGS) entry which is preliminary data.</text>
</comment>
<reference evidence="2" key="1">
    <citation type="journal article" date="2019" name="Sci. Rep.">
        <title>Draft genome of Tanacetum cinerariifolium, the natural source of mosquito coil.</title>
        <authorList>
            <person name="Yamashiro T."/>
            <person name="Shiraishi A."/>
            <person name="Satake H."/>
            <person name="Nakayama K."/>
        </authorList>
    </citation>
    <scope>NUCLEOTIDE SEQUENCE</scope>
</reference>
<sequence>ALEVAPQSRRYAPLSSDYVPGPEHPPSPDYVPGLEYPKYLVPSNDEVPIKDQPLPVDASPTALSPGYIADFDLSKEDPKEDPEEDLADYPADGGDDEEEEDEASEEDGEEEEHLALADSTTLHAIDHIPSAEDTEVFATDESASTPPSPPTHIIPTYADAPLGYRATMIRSRAASTWT</sequence>
<evidence type="ECO:0000256" key="1">
    <source>
        <dbReference type="SAM" id="MobiDB-lite"/>
    </source>
</evidence>
<name>A0A699KJE8_TANCI</name>
<evidence type="ECO:0000313" key="2">
    <source>
        <dbReference type="EMBL" id="GFA97985.1"/>
    </source>
</evidence>
<organism evidence="2">
    <name type="scientific">Tanacetum cinerariifolium</name>
    <name type="common">Dalmatian daisy</name>
    <name type="synonym">Chrysanthemum cinerariifolium</name>
    <dbReference type="NCBI Taxonomy" id="118510"/>
    <lineage>
        <taxon>Eukaryota</taxon>
        <taxon>Viridiplantae</taxon>
        <taxon>Streptophyta</taxon>
        <taxon>Embryophyta</taxon>
        <taxon>Tracheophyta</taxon>
        <taxon>Spermatophyta</taxon>
        <taxon>Magnoliopsida</taxon>
        <taxon>eudicotyledons</taxon>
        <taxon>Gunneridae</taxon>
        <taxon>Pentapetalae</taxon>
        <taxon>asterids</taxon>
        <taxon>campanulids</taxon>
        <taxon>Asterales</taxon>
        <taxon>Asteraceae</taxon>
        <taxon>Asteroideae</taxon>
        <taxon>Anthemideae</taxon>
        <taxon>Anthemidinae</taxon>
        <taxon>Tanacetum</taxon>
    </lineage>
</organism>
<gene>
    <name evidence="2" type="ORF">Tci_669957</name>
</gene>
<feature type="region of interest" description="Disordered" evidence="1">
    <location>
        <begin position="136"/>
        <end position="157"/>
    </location>
</feature>
<accession>A0A699KJE8</accession>
<protein>
    <submittedName>
        <fullName evidence="2">Uncharacterized protein</fullName>
    </submittedName>
</protein>